<feature type="region of interest" description="Disordered" evidence="1">
    <location>
        <begin position="1"/>
        <end position="29"/>
    </location>
</feature>
<dbReference type="AlphaFoldDB" id="A0A0H2RUG3"/>
<evidence type="ECO:0000313" key="3">
    <source>
        <dbReference type="Proteomes" id="UP000053477"/>
    </source>
</evidence>
<gene>
    <name evidence="2" type="ORF">SCHPADRAFT_263682</name>
</gene>
<dbReference type="EMBL" id="KQ085929">
    <property type="protein sequence ID" value="KLO15489.1"/>
    <property type="molecule type" value="Genomic_DNA"/>
</dbReference>
<organism evidence="2 3">
    <name type="scientific">Schizopora paradoxa</name>
    <dbReference type="NCBI Taxonomy" id="27342"/>
    <lineage>
        <taxon>Eukaryota</taxon>
        <taxon>Fungi</taxon>
        <taxon>Dikarya</taxon>
        <taxon>Basidiomycota</taxon>
        <taxon>Agaricomycotina</taxon>
        <taxon>Agaricomycetes</taxon>
        <taxon>Hymenochaetales</taxon>
        <taxon>Schizoporaceae</taxon>
        <taxon>Schizopora</taxon>
    </lineage>
</organism>
<evidence type="ECO:0000256" key="1">
    <source>
        <dbReference type="SAM" id="MobiDB-lite"/>
    </source>
</evidence>
<reference evidence="2 3" key="1">
    <citation type="submission" date="2015-04" db="EMBL/GenBank/DDBJ databases">
        <title>Complete genome sequence of Schizopora paradoxa KUC8140, a cosmopolitan wood degrader in East Asia.</title>
        <authorList>
            <consortium name="DOE Joint Genome Institute"/>
            <person name="Min B."/>
            <person name="Park H."/>
            <person name="Jang Y."/>
            <person name="Kim J.-J."/>
            <person name="Kim K.H."/>
            <person name="Pangilinan J."/>
            <person name="Lipzen A."/>
            <person name="Riley R."/>
            <person name="Grigoriev I.V."/>
            <person name="Spatafora J.W."/>
            <person name="Choi I.-G."/>
        </authorList>
    </citation>
    <scope>NUCLEOTIDE SEQUENCE [LARGE SCALE GENOMIC DNA]</scope>
    <source>
        <strain evidence="2 3">KUC8140</strain>
    </source>
</reference>
<proteinExistence type="predicted"/>
<name>A0A0H2RUG3_9AGAM</name>
<keyword evidence="3" id="KW-1185">Reference proteome</keyword>
<dbReference type="Proteomes" id="UP000053477">
    <property type="component" value="Unassembled WGS sequence"/>
</dbReference>
<evidence type="ECO:0000313" key="2">
    <source>
        <dbReference type="EMBL" id="KLO15489.1"/>
    </source>
</evidence>
<sequence>MRQDDAWRTAGEGMRDGNNTMHKSSARNTHRMATTRRNVFIETISTYLELPMRPPAMYSPSIPTTTLARLRYSIRPVFVYLTRGRRRGHALMMTSTLQDSQQTLVGEKQKSIEHGVPQDWRHPTFEMLSLREWTQSLACVRPIILIVWIRCTLCYPASYSQAAESDISSVVFAENKTSRYQATSHWSSICSRLPDSRHMTAGRRGRHSFVGSSSPLFWRECARGRDYLRSNNLKRGSSTQSPGV</sequence>
<accession>A0A0H2RUG3</accession>
<dbReference type="InParanoid" id="A0A0H2RUG3"/>
<protein>
    <submittedName>
        <fullName evidence="2">Uncharacterized protein</fullName>
    </submittedName>
</protein>